<dbReference type="InterPro" id="IPR036388">
    <property type="entry name" value="WH-like_DNA-bd_sf"/>
</dbReference>
<proteinExistence type="inferred from homology"/>
<dbReference type="Gene3D" id="1.10.10.10">
    <property type="entry name" value="Winged helix-like DNA-binding domain superfamily/Winged helix DNA-binding domain"/>
    <property type="match status" value="1"/>
</dbReference>
<dbReference type="PANTHER" id="PTHR43133">
    <property type="entry name" value="RNA POLYMERASE ECF-TYPE SIGMA FACTO"/>
    <property type="match status" value="1"/>
</dbReference>
<evidence type="ECO:0000259" key="5">
    <source>
        <dbReference type="Pfam" id="PF08281"/>
    </source>
</evidence>
<dbReference type="SUPFAM" id="SSF88659">
    <property type="entry name" value="Sigma3 and sigma4 domains of RNA polymerase sigma factors"/>
    <property type="match status" value="1"/>
</dbReference>
<gene>
    <name evidence="6" type="ORF">D1614_21855</name>
</gene>
<keyword evidence="3" id="KW-0731">Sigma factor</keyword>
<dbReference type="Gene3D" id="1.10.1740.10">
    <property type="match status" value="1"/>
</dbReference>
<dbReference type="InterPro" id="IPR013249">
    <property type="entry name" value="RNA_pol_sigma70_r4_t2"/>
</dbReference>
<dbReference type="RefSeq" id="WP_119440132.1">
    <property type="nucleotide sequence ID" value="NZ_QWGR01000021.1"/>
</dbReference>
<dbReference type="SUPFAM" id="SSF88946">
    <property type="entry name" value="Sigma2 domain of RNA polymerase sigma factors"/>
    <property type="match status" value="1"/>
</dbReference>
<sequence length="196" mass="23076">MQVRLDDGNKWDRFRQGDNSCFADIYSEIAPRLYWYGLKFTSNQNIIEDVIQDLFSDLFSKRKTLGPTDNILFYLMCSFKRKLFRLLKKEDKTSTDPLSDDYSFQVNYSIEQEIIKEEVVKEQTRLLAQALKKLPSRQKESIYLKYHEGLGYEEIAELMDISVESCRNLISKAIKALRQSIHQPSQLIALLIFIRQ</sequence>
<dbReference type="EMBL" id="QWGR01000021">
    <property type="protein sequence ID" value="RIJ45655.1"/>
    <property type="molecule type" value="Genomic_DNA"/>
</dbReference>
<dbReference type="PANTHER" id="PTHR43133:SF46">
    <property type="entry name" value="RNA POLYMERASE SIGMA-70 FACTOR ECF SUBFAMILY"/>
    <property type="match status" value="1"/>
</dbReference>
<name>A0A399SUL1_9BACT</name>
<dbReference type="Pfam" id="PF08281">
    <property type="entry name" value="Sigma70_r4_2"/>
    <property type="match status" value="1"/>
</dbReference>
<dbReference type="Proteomes" id="UP000265926">
    <property type="component" value="Unassembled WGS sequence"/>
</dbReference>
<evidence type="ECO:0000256" key="1">
    <source>
        <dbReference type="ARBA" id="ARBA00010641"/>
    </source>
</evidence>
<dbReference type="GO" id="GO:0003677">
    <property type="term" value="F:DNA binding"/>
    <property type="evidence" value="ECO:0007669"/>
    <property type="project" value="InterPro"/>
</dbReference>
<comment type="similarity">
    <text evidence="1">Belongs to the sigma-70 factor family. ECF subfamily.</text>
</comment>
<comment type="caution">
    <text evidence="6">The sequence shown here is derived from an EMBL/GenBank/DDBJ whole genome shotgun (WGS) entry which is preliminary data.</text>
</comment>
<dbReference type="InterPro" id="IPR013325">
    <property type="entry name" value="RNA_pol_sigma_r2"/>
</dbReference>
<accession>A0A399SUL1</accession>
<evidence type="ECO:0000256" key="2">
    <source>
        <dbReference type="ARBA" id="ARBA00023015"/>
    </source>
</evidence>
<dbReference type="CDD" id="cd06171">
    <property type="entry name" value="Sigma70_r4"/>
    <property type="match status" value="1"/>
</dbReference>
<keyword evidence="7" id="KW-1185">Reference proteome</keyword>
<dbReference type="GO" id="GO:0016987">
    <property type="term" value="F:sigma factor activity"/>
    <property type="evidence" value="ECO:0007669"/>
    <property type="project" value="UniProtKB-KW"/>
</dbReference>
<dbReference type="InterPro" id="IPR039425">
    <property type="entry name" value="RNA_pol_sigma-70-like"/>
</dbReference>
<dbReference type="NCBIfam" id="TIGR02937">
    <property type="entry name" value="sigma70-ECF"/>
    <property type="match status" value="1"/>
</dbReference>
<organism evidence="6 7">
    <name type="scientific">Maribellus luteus</name>
    <dbReference type="NCBI Taxonomy" id="2305463"/>
    <lineage>
        <taxon>Bacteria</taxon>
        <taxon>Pseudomonadati</taxon>
        <taxon>Bacteroidota</taxon>
        <taxon>Bacteroidia</taxon>
        <taxon>Marinilabiliales</taxon>
        <taxon>Prolixibacteraceae</taxon>
        <taxon>Maribellus</taxon>
    </lineage>
</organism>
<dbReference type="InterPro" id="IPR014284">
    <property type="entry name" value="RNA_pol_sigma-70_dom"/>
</dbReference>
<evidence type="ECO:0000256" key="4">
    <source>
        <dbReference type="ARBA" id="ARBA00023163"/>
    </source>
</evidence>
<dbReference type="OrthoDB" id="1121921at2"/>
<dbReference type="AlphaFoldDB" id="A0A399SUL1"/>
<dbReference type="InterPro" id="IPR013324">
    <property type="entry name" value="RNA_pol_sigma_r3/r4-like"/>
</dbReference>
<dbReference type="GO" id="GO:0006352">
    <property type="term" value="P:DNA-templated transcription initiation"/>
    <property type="evidence" value="ECO:0007669"/>
    <property type="project" value="InterPro"/>
</dbReference>
<keyword evidence="4" id="KW-0804">Transcription</keyword>
<reference evidence="6 7" key="1">
    <citation type="submission" date="2018-08" db="EMBL/GenBank/DDBJ databases">
        <title>Pallidiluteibacterium maritimus gen. nov., sp. nov., isolated from coastal sediment.</title>
        <authorList>
            <person name="Zhou L.Y."/>
        </authorList>
    </citation>
    <scope>NUCLEOTIDE SEQUENCE [LARGE SCALE GENOMIC DNA]</scope>
    <source>
        <strain evidence="6 7">XSD2</strain>
    </source>
</reference>
<evidence type="ECO:0000313" key="7">
    <source>
        <dbReference type="Proteomes" id="UP000265926"/>
    </source>
</evidence>
<protein>
    <submittedName>
        <fullName evidence="6">Sigma-70 family RNA polymerase sigma factor</fullName>
    </submittedName>
</protein>
<feature type="domain" description="RNA polymerase sigma factor 70 region 4 type 2" evidence="5">
    <location>
        <begin position="125"/>
        <end position="177"/>
    </location>
</feature>
<keyword evidence="2" id="KW-0805">Transcription regulation</keyword>
<evidence type="ECO:0000256" key="3">
    <source>
        <dbReference type="ARBA" id="ARBA00023082"/>
    </source>
</evidence>
<evidence type="ECO:0000313" key="6">
    <source>
        <dbReference type="EMBL" id="RIJ45655.1"/>
    </source>
</evidence>